<evidence type="ECO:0000313" key="3">
    <source>
        <dbReference type="Proteomes" id="UP000547510"/>
    </source>
</evidence>
<dbReference type="Gene3D" id="3.10.450.50">
    <property type="match status" value="1"/>
</dbReference>
<organism evidence="2 3">
    <name type="scientific">Saccharothrix tamanrassetensis</name>
    <dbReference type="NCBI Taxonomy" id="1051531"/>
    <lineage>
        <taxon>Bacteria</taxon>
        <taxon>Bacillati</taxon>
        <taxon>Actinomycetota</taxon>
        <taxon>Actinomycetes</taxon>
        <taxon>Pseudonocardiales</taxon>
        <taxon>Pseudonocardiaceae</taxon>
        <taxon>Saccharothrix</taxon>
    </lineage>
</organism>
<protein>
    <recommendedName>
        <fullName evidence="1">SnoaL-like domain-containing protein</fullName>
    </recommendedName>
</protein>
<comment type="caution">
    <text evidence="2">The sequence shown here is derived from an EMBL/GenBank/DDBJ whole genome shotgun (WGS) entry which is preliminary data.</text>
</comment>
<dbReference type="RefSeq" id="WP_184692772.1">
    <property type="nucleotide sequence ID" value="NZ_JACHJN010000006.1"/>
</dbReference>
<gene>
    <name evidence="2" type="ORF">FHS29_004170</name>
</gene>
<keyword evidence="3" id="KW-1185">Reference proteome</keyword>
<proteinExistence type="predicted"/>
<sequence>MTASKSLRALREAIVLEHLESENEHEFAAAVDAFDHPRCEIAATGEVFEGPAELAGYYARRHAACPDQRSRLVALHHADDAVIVELALGGTRAGRPFTLRTTAFFLFDGARLVGKRLYGDTHTPALTG</sequence>
<evidence type="ECO:0000313" key="2">
    <source>
        <dbReference type="EMBL" id="MBB5957575.1"/>
    </source>
</evidence>
<dbReference type="InterPro" id="IPR037401">
    <property type="entry name" value="SnoaL-like"/>
</dbReference>
<dbReference type="Proteomes" id="UP000547510">
    <property type="component" value="Unassembled WGS sequence"/>
</dbReference>
<evidence type="ECO:0000259" key="1">
    <source>
        <dbReference type="Pfam" id="PF12680"/>
    </source>
</evidence>
<dbReference type="SUPFAM" id="SSF54427">
    <property type="entry name" value="NTF2-like"/>
    <property type="match status" value="1"/>
</dbReference>
<feature type="domain" description="SnoaL-like" evidence="1">
    <location>
        <begin position="17"/>
        <end position="113"/>
    </location>
</feature>
<dbReference type="AlphaFoldDB" id="A0A841CNL3"/>
<reference evidence="2 3" key="1">
    <citation type="submission" date="2020-08" db="EMBL/GenBank/DDBJ databases">
        <title>Genomic Encyclopedia of Type Strains, Phase III (KMG-III): the genomes of soil and plant-associated and newly described type strains.</title>
        <authorList>
            <person name="Whitman W."/>
        </authorList>
    </citation>
    <scope>NUCLEOTIDE SEQUENCE [LARGE SCALE GENOMIC DNA]</scope>
    <source>
        <strain evidence="2 3">CECT 8640</strain>
    </source>
</reference>
<dbReference type="Pfam" id="PF12680">
    <property type="entry name" value="SnoaL_2"/>
    <property type="match status" value="1"/>
</dbReference>
<accession>A0A841CNL3</accession>
<dbReference type="InterPro" id="IPR032710">
    <property type="entry name" value="NTF2-like_dom_sf"/>
</dbReference>
<dbReference type="EMBL" id="JACHJN010000006">
    <property type="protein sequence ID" value="MBB5957575.1"/>
    <property type="molecule type" value="Genomic_DNA"/>
</dbReference>
<name>A0A841CNL3_9PSEU</name>